<name>A0A3B0SV54_9ZZZZ</name>
<accession>A0A3B0SV54</accession>
<sequence>MNCHDIRTALLAGETSQAIYEHINGCLDCRRWEPNTVSVHKSLASQSMWAEPPAGLEDSIVAAIMHSTETADAPPAMASSTEHWWEGRRMVAILGAVAAVTILLVGIFASQRGTEPDWSVALVGTDGAPGAVATVVGFNATSGGTRVIIETDGLDSAPEGFVYQLWFSKADGDVSAGTFVDASRVELSVGINRSEFPAVWVGLQPVGSDSASDAKALLVSTADETLSDS</sequence>
<dbReference type="GO" id="GO:0005886">
    <property type="term" value="C:plasma membrane"/>
    <property type="evidence" value="ECO:0007669"/>
    <property type="project" value="InterPro"/>
</dbReference>
<evidence type="ECO:0000259" key="2">
    <source>
        <dbReference type="Pfam" id="PF10099"/>
    </source>
</evidence>
<keyword evidence="1" id="KW-0812">Transmembrane</keyword>
<feature type="transmembrane region" description="Helical" evidence="1">
    <location>
        <begin position="90"/>
        <end position="109"/>
    </location>
</feature>
<evidence type="ECO:0000313" key="3">
    <source>
        <dbReference type="EMBL" id="VAW07893.1"/>
    </source>
</evidence>
<gene>
    <name evidence="3" type="ORF">MNBD_ACTINO02-368</name>
</gene>
<evidence type="ECO:0000256" key="1">
    <source>
        <dbReference type="SAM" id="Phobius"/>
    </source>
</evidence>
<organism evidence="3">
    <name type="scientific">hydrothermal vent metagenome</name>
    <dbReference type="NCBI Taxonomy" id="652676"/>
    <lineage>
        <taxon>unclassified sequences</taxon>
        <taxon>metagenomes</taxon>
        <taxon>ecological metagenomes</taxon>
    </lineage>
</organism>
<dbReference type="AlphaFoldDB" id="A0A3B0SV54"/>
<reference evidence="3" key="1">
    <citation type="submission" date="2018-06" db="EMBL/GenBank/DDBJ databases">
        <authorList>
            <person name="Zhirakovskaya E."/>
        </authorList>
    </citation>
    <scope>NUCLEOTIDE SEQUENCE</scope>
</reference>
<feature type="domain" description="Anti-sigma K factor RskA C-terminal" evidence="2">
    <location>
        <begin position="94"/>
        <end position="207"/>
    </location>
</feature>
<proteinExistence type="predicted"/>
<dbReference type="EMBL" id="UOEK01000426">
    <property type="protein sequence ID" value="VAW07893.1"/>
    <property type="molecule type" value="Genomic_DNA"/>
</dbReference>
<dbReference type="Pfam" id="PF10099">
    <property type="entry name" value="RskA_C"/>
    <property type="match status" value="1"/>
</dbReference>
<keyword evidence="1" id="KW-0472">Membrane</keyword>
<dbReference type="InterPro" id="IPR018764">
    <property type="entry name" value="RskA_C"/>
</dbReference>
<keyword evidence="1" id="KW-1133">Transmembrane helix</keyword>
<protein>
    <recommendedName>
        <fullName evidence="2">Anti-sigma K factor RskA C-terminal domain-containing protein</fullName>
    </recommendedName>
</protein>